<organism evidence="2 3">
    <name type="scientific">Lepraria neglecta</name>
    <dbReference type="NCBI Taxonomy" id="209136"/>
    <lineage>
        <taxon>Eukaryota</taxon>
        <taxon>Fungi</taxon>
        <taxon>Dikarya</taxon>
        <taxon>Ascomycota</taxon>
        <taxon>Pezizomycotina</taxon>
        <taxon>Lecanoromycetes</taxon>
        <taxon>OSLEUM clade</taxon>
        <taxon>Lecanoromycetidae</taxon>
        <taxon>Lecanorales</taxon>
        <taxon>Lecanorineae</taxon>
        <taxon>Stereocaulaceae</taxon>
        <taxon>Lepraria</taxon>
    </lineage>
</organism>
<reference evidence="2" key="1">
    <citation type="submission" date="2022-11" db="EMBL/GenBank/DDBJ databases">
        <title>Chromosomal genome sequence assembly and mating type (MAT) locus characterization of the leprose asexual lichenized fungus Lepraria neglecta (Nyl.) Erichsen.</title>
        <authorList>
            <person name="Allen J.L."/>
            <person name="Pfeffer B."/>
        </authorList>
    </citation>
    <scope>NUCLEOTIDE SEQUENCE</scope>
    <source>
        <strain evidence="2">Allen 5258</strain>
    </source>
</reference>
<protein>
    <submittedName>
        <fullName evidence="2">Uncharacterized protein</fullName>
    </submittedName>
</protein>
<keyword evidence="1" id="KW-0732">Signal</keyword>
<evidence type="ECO:0000313" key="2">
    <source>
        <dbReference type="EMBL" id="KAK3166765.1"/>
    </source>
</evidence>
<dbReference type="Proteomes" id="UP001276659">
    <property type="component" value="Unassembled WGS sequence"/>
</dbReference>
<feature type="signal peptide" evidence="1">
    <location>
        <begin position="1"/>
        <end position="20"/>
    </location>
</feature>
<sequence length="230" mass="23897">MHFSKSTVIAAAAFFASVSAAPTPDTAPVKRGTARISPVVNHLDSAGKIEWQSTEDGGRYATIGSDDIDAARKATTKRSLVDLEARGGTDAAVGAFTNIGNIAQQAASYACESSGEWGVSATIESQATAACANFLQNLPGVPQAETVWSVYQGIKAPDSSGGNFITNFRWFYNTAAAPPLTTQICAQAYQALTSDFCQGKGSNDANTQGGEVKIGKGDDFLMIGLDPNSS</sequence>
<dbReference type="AlphaFoldDB" id="A0AAE0DF24"/>
<comment type="caution">
    <text evidence="2">The sequence shown here is derived from an EMBL/GenBank/DDBJ whole genome shotgun (WGS) entry which is preliminary data.</text>
</comment>
<evidence type="ECO:0000256" key="1">
    <source>
        <dbReference type="SAM" id="SignalP"/>
    </source>
</evidence>
<feature type="chain" id="PRO_5042288322" evidence="1">
    <location>
        <begin position="21"/>
        <end position="230"/>
    </location>
</feature>
<proteinExistence type="predicted"/>
<evidence type="ECO:0000313" key="3">
    <source>
        <dbReference type="Proteomes" id="UP001276659"/>
    </source>
</evidence>
<dbReference type="EMBL" id="JASNWA010000011">
    <property type="protein sequence ID" value="KAK3166765.1"/>
    <property type="molecule type" value="Genomic_DNA"/>
</dbReference>
<accession>A0AAE0DF24</accession>
<name>A0AAE0DF24_9LECA</name>
<gene>
    <name evidence="2" type="ORF">OEA41_009890</name>
</gene>
<keyword evidence="3" id="KW-1185">Reference proteome</keyword>